<dbReference type="EMBL" id="MU827778">
    <property type="protein sequence ID" value="KAJ7340215.1"/>
    <property type="molecule type" value="Genomic_DNA"/>
</dbReference>
<sequence length="75" mass="8281">MMTSYYLLGLSHQSSSGRSMVIQKHKCPALLTQFFAVQVNDKSPKNKVLVVGGSSADIDVFTNFGYKALSFKFSQ</sequence>
<evidence type="ECO:0000313" key="2">
    <source>
        <dbReference type="Proteomes" id="UP001163046"/>
    </source>
</evidence>
<reference evidence="1" key="1">
    <citation type="submission" date="2023-01" db="EMBL/GenBank/DDBJ databases">
        <title>Genome assembly of the deep-sea coral Lophelia pertusa.</title>
        <authorList>
            <person name="Herrera S."/>
            <person name="Cordes E."/>
        </authorList>
    </citation>
    <scope>NUCLEOTIDE SEQUENCE</scope>
    <source>
        <strain evidence="1">USNM1676648</strain>
        <tissue evidence="1">Polyp</tissue>
    </source>
</reference>
<dbReference type="Proteomes" id="UP001163046">
    <property type="component" value="Unassembled WGS sequence"/>
</dbReference>
<evidence type="ECO:0000313" key="1">
    <source>
        <dbReference type="EMBL" id="KAJ7340215.1"/>
    </source>
</evidence>
<dbReference type="AlphaFoldDB" id="A0A9W9YGG8"/>
<keyword evidence="2" id="KW-1185">Reference proteome</keyword>
<proteinExistence type="predicted"/>
<organism evidence="1 2">
    <name type="scientific">Desmophyllum pertusum</name>
    <dbReference type="NCBI Taxonomy" id="174260"/>
    <lineage>
        <taxon>Eukaryota</taxon>
        <taxon>Metazoa</taxon>
        <taxon>Cnidaria</taxon>
        <taxon>Anthozoa</taxon>
        <taxon>Hexacorallia</taxon>
        <taxon>Scleractinia</taxon>
        <taxon>Caryophylliina</taxon>
        <taxon>Caryophylliidae</taxon>
        <taxon>Desmophyllum</taxon>
    </lineage>
</organism>
<comment type="caution">
    <text evidence="1">The sequence shown here is derived from an EMBL/GenBank/DDBJ whole genome shotgun (WGS) entry which is preliminary data.</text>
</comment>
<name>A0A9W9YGG8_9CNID</name>
<protein>
    <submittedName>
        <fullName evidence="1">THO complex subunit 6</fullName>
    </submittedName>
</protein>
<gene>
    <name evidence="1" type="primary">THOC6_1</name>
    <name evidence="1" type="ORF">OS493_002947</name>
</gene>
<accession>A0A9W9YGG8</accession>